<dbReference type="InterPro" id="IPR036249">
    <property type="entry name" value="Thioredoxin-like_sf"/>
</dbReference>
<name>A0A453JIR8_AEGTS</name>
<dbReference type="InterPro" id="IPR004045">
    <property type="entry name" value="Glutathione_S-Trfase_N"/>
</dbReference>
<dbReference type="EC" id="2.5.1.18" evidence="1"/>
<reference evidence="3" key="3">
    <citation type="journal article" date="2017" name="Nature">
        <title>Genome sequence of the progenitor of the wheat D genome Aegilops tauschii.</title>
        <authorList>
            <person name="Luo M.C."/>
            <person name="Gu Y.Q."/>
            <person name="Puiu D."/>
            <person name="Wang H."/>
            <person name="Twardziok S.O."/>
            <person name="Deal K.R."/>
            <person name="Huo N."/>
            <person name="Zhu T."/>
            <person name="Wang L."/>
            <person name="Wang Y."/>
            <person name="McGuire P.E."/>
            <person name="Liu S."/>
            <person name="Long H."/>
            <person name="Ramasamy R.K."/>
            <person name="Rodriguez J.C."/>
            <person name="Van S.L."/>
            <person name="Yuan L."/>
            <person name="Wang Z."/>
            <person name="Xia Z."/>
            <person name="Xiao L."/>
            <person name="Anderson O.D."/>
            <person name="Ouyang S."/>
            <person name="Liang Y."/>
            <person name="Zimin A.V."/>
            <person name="Pertea G."/>
            <person name="Qi P."/>
            <person name="Bennetzen J.L."/>
            <person name="Dai X."/>
            <person name="Dawson M.W."/>
            <person name="Muller H.G."/>
            <person name="Kugler K."/>
            <person name="Rivarola-Duarte L."/>
            <person name="Spannagl M."/>
            <person name="Mayer K.F.X."/>
            <person name="Lu F.H."/>
            <person name="Bevan M.W."/>
            <person name="Leroy P."/>
            <person name="Li P."/>
            <person name="You F.M."/>
            <person name="Sun Q."/>
            <person name="Liu Z."/>
            <person name="Lyons E."/>
            <person name="Wicker T."/>
            <person name="Salzberg S.L."/>
            <person name="Devos K.M."/>
            <person name="Dvorak J."/>
        </authorList>
    </citation>
    <scope>NUCLEOTIDE SEQUENCE [LARGE SCALE GENOMIC DNA]</scope>
    <source>
        <strain evidence="3">cv. AL8/78</strain>
    </source>
</reference>
<dbReference type="SUPFAM" id="SSF52833">
    <property type="entry name" value="Thioredoxin-like"/>
    <property type="match status" value="1"/>
</dbReference>
<proteinExistence type="inferred from homology"/>
<dbReference type="Gramene" id="AET5Gv20072200.1">
    <property type="protein sequence ID" value="AET5Gv20072200.1"/>
    <property type="gene ID" value="AET5Gv20072200"/>
</dbReference>
<reference evidence="4" key="2">
    <citation type="journal article" date="2017" name="Nat. Plants">
        <title>The Aegilops tauschii genome reveals multiple impacts of transposons.</title>
        <authorList>
            <person name="Zhao G."/>
            <person name="Zou C."/>
            <person name="Li K."/>
            <person name="Wang K."/>
            <person name="Li T."/>
            <person name="Gao L."/>
            <person name="Zhang X."/>
            <person name="Wang H."/>
            <person name="Yang Z."/>
            <person name="Liu X."/>
            <person name="Jiang W."/>
            <person name="Mao L."/>
            <person name="Kong X."/>
            <person name="Jiao Y."/>
            <person name="Jia J."/>
        </authorList>
    </citation>
    <scope>NUCLEOTIDE SEQUENCE [LARGE SCALE GENOMIC DNA]</scope>
    <source>
        <strain evidence="4">cv. AL8/78</strain>
    </source>
</reference>
<feature type="domain" description="GST N-terminal" evidence="2">
    <location>
        <begin position="8"/>
        <end position="59"/>
    </location>
</feature>
<dbReference type="PANTHER" id="PTHR11260:SF790">
    <property type="entry name" value="GLUTATHIONE S-TRANSFERASE"/>
    <property type="match status" value="1"/>
</dbReference>
<accession>A0A453JIR8</accession>
<reference evidence="3" key="4">
    <citation type="submission" date="2019-03" db="UniProtKB">
        <authorList>
            <consortium name="EnsemblPlants"/>
        </authorList>
    </citation>
    <scope>IDENTIFICATION</scope>
</reference>
<organism evidence="3 4">
    <name type="scientific">Aegilops tauschii subsp. strangulata</name>
    <name type="common">Goatgrass</name>
    <dbReference type="NCBI Taxonomy" id="200361"/>
    <lineage>
        <taxon>Eukaryota</taxon>
        <taxon>Viridiplantae</taxon>
        <taxon>Streptophyta</taxon>
        <taxon>Embryophyta</taxon>
        <taxon>Tracheophyta</taxon>
        <taxon>Spermatophyta</taxon>
        <taxon>Magnoliopsida</taxon>
        <taxon>Liliopsida</taxon>
        <taxon>Poales</taxon>
        <taxon>Poaceae</taxon>
        <taxon>BOP clade</taxon>
        <taxon>Pooideae</taxon>
        <taxon>Triticodae</taxon>
        <taxon>Triticeae</taxon>
        <taxon>Triticinae</taxon>
        <taxon>Aegilops</taxon>
    </lineage>
</organism>
<keyword evidence="4" id="KW-1185">Reference proteome</keyword>
<keyword evidence="1" id="KW-0808">Transferase</keyword>
<dbReference type="PANTHER" id="PTHR11260">
    <property type="entry name" value="GLUTATHIONE S-TRANSFERASE, GST, SUPERFAMILY, GST DOMAIN CONTAINING"/>
    <property type="match status" value="1"/>
</dbReference>
<evidence type="ECO:0000313" key="4">
    <source>
        <dbReference type="Proteomes" id="UP000015105"/>
    </source>
</evidence>
<comment type="similarity">
    <text evidence="1">Belongs to the GST superfamily.</text>
</comment>
<reference evidence="4" key="1">
    <citation type="journal article" date="2014" name="Science">
        <title>Ancient hybridizations among the ancestral genomes of bread wheat.</title>
        <authorList>
            <consortium name="International Wheat Genome Sequencing Consortium,"/>
            <person name="Marcussen T."/>
            <person name="Sandve S.R."/>
            <person name="Heier L."/>
            <person name="Spannagl M."/>
            <person name="Pfeifer M."/>
            <person name="Jakobsen K.S."/>
            <person name="Wulff B.B."/>
            <person name="Steuernagel B."/>
            <person name="Mayer K.F."/>
            <person name="Olsen O.A."/>
        </authorList>
    </citation>
    <scope>NUCLEOTIDE SEQUENCE [LARGE SCALE GENOMIC DNA]</scope>
    <source>
        <strain evidence="4">cv. AL8/78</strain>
    </source>
</reference>
<comment type="function">
    <text evidence="1">Is involved in the conjugation of reduced glutathione to a wide number of exogenous and endogenous hydrophobic electrophiles.</text>
</comment>
<dbReference type="InterPro" id="IPR045073">
    <property type="entry name" value="Omega/Tau-like"/>
</dbReference>
<evidence type="ECO:0000256" key="1">
    <source>
        <dbReference type="RuleBase" id="RU369102"/>
    </source>
</evidence>
<dbReference type="GO" id="GO:0006749">
    <property type="term" value="P:glutathione metabolic process"/>
    <property type="evidence" value="ECO:0007669"/>
    <property type="project" value="TreeGrafter"/>
</dbReference>
<dbReference type="STRING" id="200361.A0A453JIR8"/>
<sequence length="59" mass="6613">KGMAGCGGELKLVGMWASPFMVRVQIALRLKGLSYEYVEEDLQNKSELLLRSNPVHVHL</sequence>
<dbReference type="EnsemblPlants" id="AET5Gv20072200.1">
    <property type="protein sequence ID" value="AET5Gv20072200.1"/>
    <property type="gene ID" value="AET5Gv20072200"/>
</dbReference>
<dbReference type="Gene3D" id="3.40.30.10">
    <property type="entry name" value="Glutaredoxin"/>
    <property type="match status" value="1"/>
</dbReference>
<protein>
    <recommendedName>
        <fullName evidence="1">Glutathione S-transferase</fullName>
        <ecNumber evidence="1">2.5.1.18</ecNumber>
    </recommendedName>
</protein>
<dbReference type="Pfam" id="PF02798">
    <property type="entry name" value="GST_N"/>
    <property type="match status" value="1"/>
</dbReference>
<evidence type="ECO:0000259" key="2">
    <source>
        <dbReference type="PROSITE" id="PS50404"/>
    </source>
</evidence>
<keyword evidence="1" id="KW-0963">Cytoplasm</keyword>
<dbReference type="PROSITE" id="PS50404">
    <property type="entry name" value="GST_NTER"/>
    <property type="match status" value="1"/>
</dbReference>
<evidence type="ECO:0000313" key="3">
    <source>
        <dbReference type="EnsemblPlants" id="AET5Gv20072200.1"/>
    </source>
</evidence>
<dbReference type="GO" id="GO:0004364">
    <property type="term" value="F:glutathione transferase activity"/>
    <property type="evidence" value="ECO:0007669"/>
    <property type="project" value="UniProtKB-UniRule"/>
</dbReference>
<dbReference type="Proteomes" id="UP000015105">
    <property type="component" value="Chromosome 5D"/>
</dbReference>
<dbReference type="GO" id="GO:0005829">
    <property type="term" value="C:cytosol"/>
    <property type="evidence" value="ECO:0007669"/>
    <property type="project" value="UniProtKB-SubCell"/>
</dbReference>
<comment type="subcellular location">
    <subcellularLocation>
        <location evidence="1">Cytoplasm</location>
        <location evidence="1">Cytosol</location>
    </subcellularLocation>
</comment>
<dbReference type="AlphaFoldDB" id="A0A453JIR8"/>
<comment type="catalytic activity">
    <reaction evidence="1">
        <text>RX + glutathione = an S-substituted glutathione + a halide anion + H(+)</text>
        <dbReference type="Rhea" id="RHEA:16437"/>
        <dbReference type="ChEBI" id="CHEBI:15378"/>
        <dbReference type="ChEBI" id="CHEBI:16042"/>
        <dbReference type="ChEBI" id="CHEBI:17792"/>
        <dbReference type="ChEBI" id="CHEBI:57925"/>
        <dbReference type="ChEBI" id="CHEBI:90779"/>
        <dbReference type="EC" id="2.5.1.18"/>
    </reaction>
</comment>
<reference evidence="3" key="5">
    <citation type="journal article" date="2021" name="G3 (Bethesda)">
        <title>Aegilops tauschii genome assembly Aet v5.0 features greater sequence contiguity and improved annotation.</title>
        <authorList>
            <person name="Wang L."/>
            <person name="Zhu T."/>
            <person name="Rodriguez J.C."/>
            <person name="Deal K.R."/>
            <person name="Dubcovsky J."/>
            <person name="McGuire P.E."/>
            <person name="Lux T."/>
            <person name="Spannagl M."/>
            <person name="Mayer K.F.X."/>
            <person name="Baldrich P."/>
            <person name="Meyers B.C."/>
            <person name="Huo N."/>
            <person name="Gu Y.Q."/>
            <person name="Zhou H."/>
            <person name="Devos K.M."/>
            <person name="Bennetzen J.L."/>
            <person name="Unver T."/>
            <person name="Budak H."/>
            <person name="Gulick P.J."/>
            <person name="Galiba G."/>
            <person name="Kalapos B."/>
            <person name="Nelson D.R."/>
            <person name="Li P."/>
            <person name="You F.M."/>
            <person name="Luo M.C."/>
            <person name="Dvorak J."/>
        </authorList>
    </citation>
    <scope>NUCLEOTIDE SEQUENCE [LARGE SCALE GENOMIC DNA]</scope>
    <source>
        <strain evidence="3">cv. AL8/78</strain>
    </source>
</reference>